<feature type="transmembrane region" description="Helical" evidence="5">
    <location>
        <begin position="345"/>
        <end position="364"/>
    </location>
</feature>
<feature type="region of interest" description="Disordered" evidence="4">
    <location>
        <begin position="273"/>
        <end position="305"/>
    </location>
</feature>
<reference evidence="7 8" key="1">
    <citation type="submission" date="2021-03" db="EMBL/GenBank/DDBJ databases">
        <title>Genomic Encyclopedia of Type Strains, Phase IV (KMG-IV): sequencing the most valuable type-strain genomes for metagenomic binning, comparative biology and taxonomic classification.</title>
        <authorList>
            <person name="Goeker M."/>
        </authorList>
    </citation>
    <scope>NUCLEOTIDE SEQUENCE [LARGE SCALE GENOMIC DNA]</scope>
    <source>
        <strain evidence="7 8">DSM 26048</strain>
    </source>
</reference>
<accession>A0ABS4ILY8</accession>
<evidence type="ECO:0000256" key="4">
    <source>
        <dbReference type="SAM" id="MobiDB-lite"/>
    </source>
</evidence>
<evidence type="ECO:0000256" key="1">
    <source>
        <dbReference type="ARBA" id="ARBA00023015"/>
    </source>
</evidence>
<feature type="compositionally biased region" description="Polar residues" evidence="4">
    <location>
        <begin position="274"/>
        <end position="303"/>
    </location>
</feature>
<dbReference type="PROSITE" id="PS01124">
    <property type="entry name" value="HTH_ARAC_FAMILY_2"/>
    <property type="match status" value="1"/>
</dbReference>
<feature type="transmembrane region" description="Helical" evidence="5">
    <location>
        <begin position="20"/>
        <end position="44"/>
    </location>
</feature>
<feature type="domain" description="HTH araC/xylS-type" evidence="6">
    <location>
        <begin position="715"/>
        <end position="813"/>
    </location>
</feature>
<evidence type="ECO:0000313" key="8">
    <source>
        <dbReference type="Proteomes" id="UP001519287"/>
    </source>
</evidence>
<dbReference type="InterPro" id="IPR018062">
    <property type="entry name" value="HTH_AraC-typ_CS"/>
</dbReference>
<dbReference type="InterPro" id="IPR041522">
    <property type="entry name" value="CdaR_GGDEF"/>
</dbReference>
<evidence type="ECO:0000256" key="3">
    <source>
        <dbReference type="ARBA" id="ARBA00023163"/>
    </source>
</evidence>
<sequence length="817" mass="93930">MEFLRRVNHRLLAPRRSQNFYYKLISYTLLISLLPILIMSIVIYHNAKNTMQQELQVAKQEYLKQTVRAIEMIINQINGSFKQLALDKTIRNFESFPRGSYYEELKGELIEEDLPILGSYLTSKATMSWNLSFLKQSNDFINSIYFYDKWKNVLITSEGLQYTRESFYDKGWDEFSAAGHAFPMFMDLRKARQDDGRLIEVIPIVYRSSVDGNFLVINLDAGLIYQSFVNKLEHKSDNVFFVLSGSGQLMLYDRSSGLSQSVNEDAGLRARLGQASNQASDPTSGPTSNQASAPTSEQASEQTFEGKYEGKRMLVTYMTSDILGWTFISATSLDELYRSVSNIKGIIVLTCFLLVTFTILLALITSKRIYNPIFHLTQYIKNKDQNFSNPEFPSSRSSNELAMIRSSLEEAFEDRVSLQVRLKESVPAYREIFMRSLILKPGSREEIMDRMQFLGLNLALDGLMLMAVALEETDELTSDVEHYNIKKLQIIDMMEAIIPAEHSRLIMEMSDGFFVGIINCDEEAFMEHMLFAEQMIQEAEQLLGLKCSIGIGTYCRDIYELKHAYREAREALRYRSITGLCEVIYIEDVRLEGTPVFVYPKDKETVLNGYLINGETEQALRVFAEITQEIQSQQGKVHYRQIQQAFFQLFGILVTTTSDLRLDLNRILQEKENLYSVLLQKKDVSEVVSWLEEVIGLLSKHIGGAFKEKYNRHVDQVIDILEQDCGSNMSLAVAADKLRITPSYLSRIFKEKTGESFSEYLTRKRIDKSKKLLLETGLKIKEIGDEVGYHKTTYFIKLFKDFTGTTPGEYRKMHIEE</sequence>
<dbReference type="SUPFAM" id="SSF46689">
    <property type="entry name" value="Homeodomain-like"/>
    <property type="match status" value="2"/>
</dbReference>
<keyword evidence="3" id="KW-0804">Transcription</keyword>
<keyword evidence="5" id="KW-0812">Transmembrane</keyword>
<dbReference type="RefSeq" id="WP_209968663.1">
    <property type="nucleotide sequence ID" value="NZ_JAGGLB010000001.1"/>
</dbReference>
<keyword evidence="5" id="KW-1133">Transmembrane helix</keyword>
<organism evidence="7 8">
    <name type="scientific">Paenibacillus eucommiae</name>
    <dbReference type="NCBI Taxonomy" id="1355755"/>
    <lineage>
        <taxon>Bacteria</taxon>
        <taxon>Bacillati</taxon>
        <taxon>Bacillota</taxon>
        <taxon>Bacilli</taxon>
        <taxon>Bacillales</taxon>
        <taxon>Paenibacillaceae</taxon>
        <taxon>Paenibacillus</taxon>
    </lineage>
</organism>
<protein>
    <submittedName>
        <fullName evidence="7">AraC-like DNA-binding protein</fullName>
    </submittedName>
</protein>
<dbReference type="SMART" id="SM00342">
    <property type="entry name" value="HTH_ARAC"/>
    <property type="match status" value="1"/>
</dbReference>
<name>A0ABS4ILY8_9BACL</name>
<comment type="caution">
    <text evidence="7">The sequence shown here is derived from an EMBL/GenBank/DDBJ whole genome shotgun (WGS) entry which is preliminary data.</text>
</comment>
<keyword evidence="5" id="KW-0472">Membrane</keyword>
<dbReference type="PROSITE" id="PS00041">
    <property type="entry name" value="HTH_ARAC_FAMILY_1"/>
    <property type="match status" value="1"/>
</dbReference>
<evidence type="ECO:0000259" key="6">
    <source>
        <dbReference type="PROSITE" id="PS01124"/>
    </source>
</evidence>
<keyword evidence="8" id="KW-1185">Reference proteome</keyword>
<evidence type="ECO:0000256" key="5">
    <source>
        <dbReference type="SAM" id="Phobius"/>
    </source>
</evidence>
<proteinExistence type="predicted"/>
<evidence type="ECO:0000313" key="7">
    <source>
        <dbReference type="EMBL" id="MBP1988577.1"/>
    </source>
</evidence>
<dbReference type="InterPro" id="IPR009057">
    <property type="entry name" value="Homeodomain-like_sf"/>
</dbReference>
<feature type="transmembrane region" description="Helical" evidence="5">
    <location>
        <begin position="314"/>
        <end position="333"/>
    </location>
</feature>
<keyword evidence="2" id="KW-0238">DNA-binding</keyword>
<dbReference type="Pfam" id="PF12833">
    <property type="entry name" value="HTH_18"/>
    <property type="match status" value="1"/>
</dbReference>
<dbReference type="PANTHER" id="PTHR43280">
    <property type="entry name" value="ARAC-FAMILY TRANSCRIPTIONAL REGULATOR"/>
    <property type="match status" value="1"/>
</dbReference>
<dbReference type="PANTHER" id="PTHR43280:SF28">
    <property type="entry name" value="HTH-TYPE TRANSCRIPTIONAL ACTIVATOR RHAS"/>
    <property type="match status" value="1"/>
</dbReference>
<evidence type="ECO:0000256" key="2">
    <source>
        <dbReference type="ARBA" id="ARBA00023125"/>
    </source>
</evidence>
<keyword evidence="1" id="KW-0805">Transcription regulation</keyword>
<gene>
    <name evidence="7" type="ORF">J2Z66_000172</name>
</gene>
<dbReference type="Proteomes" id="UP001519287">
    <property type="component" value="Unassembled WGS sequence"/>
</dbReference>
<dbReference type="EMBL" id="JAGGLB010000001">
    <property type="protein sequence ID" value="MBP1988577.1"/>
    <property type="molecule type" value="Genomic_DNA"/>
</dbReference>
<dbReference type="InterPro" id="IPR018060">
    <property type="entry name" value="HTH_AraC"/>
</dbReference>
<dbReference type="Pfam" id="PF17853">
    <property type="entry name" value="GGDEF_2"/>
    <property type="match status" value="1"/>
</dbReference>
<dbReference type="Gene3D" id="1.10.10.60">
    <property type="entry name" value="Homeodomain-like"/>
    <property type="match status" value="2"/>
</dbReference>